<dbReference type="Proteomes" id="UP000322667">
    <property type="component" value="Chromosome D02"/>
</dbReference>
<reference evidence="3 4" key="1">
    <citation type="submission" date="2019-07" db="EMBL/GenBank/DDBJ databases">
        <title>WGS assembly of Gossypium tomentosum.</title>
        <authorList>
            <person name="Chen Z.J."/>
            <person name="Sreedasyam A."/>
            <person name="Ando A."/>
            <person name="Song Q."/>
            <person name="De L."/>
            <person name="Hulse-Kemp A."/>
            <person name="Ding M."/>
            <person name="Ye W."/>
            <person name="Kirkbride R."/>
            <person name="Jenkins J."/>
            <person name="Plott C."/>
            <person name="Lovell J."/>
            <person name="Lin Y.-M."/>
            <person name="Vaughn R."/>
            <person name="Liu B."/>
            <person name="Li W."/>
            <person name="Simpson S."/>
            <person name="Scheffler B."/>
            <person name="Saski C."/>
            <person name="Grover C."/>
            <person name="Hu G."/>
            <person name="Conover J."/>
            <person name="Carlson J."/>
            <person name="Shu S."/>
            <person name="Boston L."/>
            <person name="Williams M."/>
            <person name="Peterson D."/>
            <person name="Mcgee K."/>
            <person name="Jones D."/>
            <person name="Wendel J."/>
            <person name="Stelly D."/>
            <person name="Grimwood J."/>
            <person name="Schmutz J."/>
        </authorList>
    </citation>
    <scope>NUCLEOTIDE SEQUENCE [LARGE SCALE GENOMIC DNA]</scope>
    <source>
        <strain evidence="3">7179.01</strain>
    </source>
</reference>
<accession>A0A5D2LU30</accession>
<dbReference type="EMBL" id="CM017624">
    <property type="protein sequence ID" value="TYH82572.1"/>
    <property type="molecule type" value="Genomic_DNA"/>
</dbReference>
<evidence type="ECO:0000256" key="1">
    <source>
        <dbReference type="ARBA" id="ARBA00008013"/>
    </source>
</evidence>
<sequence length="127" mass="14786">MTKYYQSTNPDTKTCIKNNTPTKRSIKNNDVVRLVENSGSDQRPNPEGKLLVHTPSNEVTTSYEILETKLLSLGWERYYGSDPDLFQFHKRSSIHLISLPKDFTKFKSVYMYDIVVKNPNMFMVMDK</sequence>
<protein>
    <recommendedName>
        <fullName evidence="5">Flowering-promoting factor 1</fullName>
    </recommendedName>
</protein>
<evidence type="ECO:0000313" key="3">
    <source>
        <dbReference type="EMBL" id="TYH82572.1"/>
    </source>
</evidence>
<evidence type="ECO:0000256" key="2">
    <source>
        <dbReference type="SAM" id="MobiDB-lite"/>
    </source>
</evidence>
<comment type="similarity">
    <text evidence="1">Belongs to the FPF1 family.</text>
</comment>
<proteinExistence type="inferred from homology"/>
<dbReference type="AlphaFoldDB" id="A0A5D2LU30"/>
<name>A0A5D2LU30_GOSTO</name>
<feature type="region of interest" description="Disordered" evidence="2">
    <location>
        <begin position="1"/>
        <end position="31"/>
    </location>
</feature>
<keyword evidence="4" id="KW-1185">Reference proteome</keyword>
<organism evidence="3 4">
    <name type="scientific">Gossypium tomentosum</name>
    <name type="common">Hawaiian cotton</name>
    <name type="synonym">Gossypium sandvicense</name>
    <dbReference type="NCBI Taxonomy" id="34277"/>
    <lineage>
        <taxon>Eukaryota</taxon>
        <taxon>Viridiplantae</taxon>
        <taxon>Streptophyta</taxon>
        <taxon>Embryophyta</taxon>
        <taxon>Tracheophyta</taxon>
        <taxon>Spermatophyta</taxon>
        <taxon>Magnoliopsida</taxon>
        <taxon>eudicotyledons</taxon>
        <taxon>Gunneridae</taxon>
        <taxon>Pentapetalae</taxon>
        <taxon>rosids</taxon>
        <taxon>malvids</taxon>
        <taxon>Malvales</taxon>
        <taxon>Malvaceae</taxon>
        <taxon>Malvoideae</taxon>
        <taxon>Gossypium</taxon>
    </lineage>
</organism>
<evidence type="ECO:0000313" key="4">
    <source>
        <dbReference type="Proteomes" id="UP000322667"/>
    </source>
</evidence>
<dbReference type="InterPro" id="IPR039274">
    <property type="entry name" value="FPF1"/>
</dbReference>
<evidence type="ECO:0008006" key="5">
    <source>
        <dbReference type="Google" id="ProtNLM"/>
    </source>
</evidence>
<dbReference type="PANTHER" id="PTHR33433">
    <property type="entry name" value="FLOWERING-PROMOTING FACTOR 1-LIKE PROTEIN 1"/>
    <property type="match status" value="1"/>
</dbReference>
<feature type="compositionally biased region" description="Polar residues" evidence="2">
    <location>
        <begin position="1"/>
        <end position="23"/>
    </location>
</feature>
<gene>
    <name evidence="3" type="ORF">ES332_D02G070700v1</name>
</gene>
<dbReference type="GO" id="GO:0009909">
    <property type="term" value="P:regulation of flower development"/>
    <property type="evidence" value="ECO:0007669"/>
    <property type="project" value="InterPro"/>
</dbReference>